<dbReference type="InterPro" id="IPR002641">
    <property type="entry name" value="PNPLA_dom"/>
</dbReference>
<dbReference type="InterPro" id="IPR043864">
    <property type="entry name" value="Omp85-like_dom"/>
</dbReference>
<dbReference type="OrthoDB" id="9770965at2"/>
<evidence type="ECO:0000256" key="2">
    <source>
        <dbReference type="ARBA" id="ARBA00022963"/>
    </source>
</evidence>
<dbReference type="Proteomes" id="UP000050421">
    <property type="component" value="Unassembled WGS sequence"/>
</dbReference>
<feature type="domain" description="PNPLA" evidence="5">
    <location>
        <begin position="19"/>
        <end position="209"/>
    </location>
</feature>
<dbReference type="GO" id="GO:0016787">
    <property type="term" value="F:hydrolase activity"/>
    <property type="evidence" value="ECO:0007669"/>
    <property type="project" value="UniProtKB-UniRule"/>
</dbReference>
<feature type="active site" description="Nucleophile" evidence="4">
    <location>
        <position position="52"/>
    </location>
</feature>
<dbReference type="GO" id="GO:0016042">
    <property type="term" value="P:lipid catabolic process"/>
    <property type="evidence" value="ECO:0007669"/>
    <property type="project" value="UniProtKB-UniRule"/>
</dbReference>
<sequence>MPLSSFCQESDEDRIKIGLVLSGGGAKGIAHVGIIRAMEEAGIRPDYVVGTSMGSVVGGLYALGYSADQLEEIIRSIDWDLIISNRVDFKDISFEEKEYYNRYLLEIPLENWKPSVPSGLIEGQVLSEVLHYYSWPSNTYDSFDEFPIPFRCIATDIKGGRPVIFKDGYLHDAIRSSIAIPTAFTAFEFDTTAVVDGGIVDNFPVDVVREMGADFVIGVNVSDEDFLDFDDLKGFAAILTQLAMAESLRLTKKNIDQTDLYIKPDLGPYSTGSFGAYEAILKLGDETGQLYLADFQVVADSLNLPPIEKYSTPDNRSVRLSEIEIKGNSLFSDSFIKSKLDLDPGDTITPSMAKESIRHVFGSNGFYKVDYSLNKAQNGDYKMVVRTKEKPSHTLSTSLHYDNIFSAGLLFNLTIRNWIGNSSRAVILTDISRNPKIRFDYYKYLGQEKKVLFNFRSDYIRQEFPSYENGRPSQLNIIRNSRVEAQLMTVNSLKESWSLGGVYDLQRSRILFNASIPADIRNSSDRYFSVRARYYRNSQNDRNFPTKGAEGLLEVNYRFDTKLSINLRSGVDTLFLELDTGNELPIPKDDLDALVNLFIPNPYFTVYGRYSKYFSLNSKIQLQPQGVLGGVLSNETALKLFREYLIGGYQTVRFGDTQLYGLNYGEISTPNFAKLGLVLQYLPVKKLYLRSGLNFLGYSEHVPFTDWGNIKGQSLWGYGVDASYQSILGPITLGVGSNSLDEKIRFHLSLGLSFNFTDR</sequence>
<name>A0A0P7XRG8_9BACT</name>
<evidence type="ECO:0000313" key="7">
    <source>
        <dbReference type="Proteomes" id="UP000050421"/>
    </source>
</evidence>
<dbReference type="GO" id="GO:0019867">
    <property type="term" value="C:outer membrane"/>
    <property type="evidence" value="ECO:0007669"/>
    <property type="project" value="InterPro"/>
</dbReference>
<evidence type="ECO:0000256" key="3">
    <source>
        <dbReference type="ARBA" id="ARBA00023098"/>
    </source>
</evidence>
<evidence type="ECO:0000259" key="5">
    <source>
        <dbReference type="PROSITE" id="PS51635"/>
    </source>
</evidence>
<dbReference type="PANTHER" id="PTHR14226:SF29">
    <property type="entry name" value="NEUROPATHY TARGET ESTERASE SWS"/>
    <property type="match status" value="1"/>
</dbReference>
<evidence type="ECO:0000256" key="1">
    <source>
        <dbReference type="ARBA" id="ARBA00022801"/>
    </source>
</evidence>
<accession>A0A0P7XRG8</accession>
<dbReference type="PROSITE" id="PS51635">
    <property type="entry name" value="PNPLA"/>
    <property type="match status" value="1"/>
</dbReference>
<dbReference type="Pfam" id="PF19143">
    <property type="entry name" value="Omp85_2"/>
    <property type="match status" value="1"/>
</dbReference>
<dbReference type="SUPFAM" id="SSF52151">
    <property type="entry name" value="FabD/lysophospholipase-like"/>
    <property type="match status" value="1"/>
</dbReference>
<proteinExistence type="predicted"/>
<dbReference type="Gene3D" id="3.10.20.310">
    <property type="entry name" value="membrane protein fhac"/>
    <property type="match status" value="1"/>
</dbReference>
<reference evidence="6 7" key="1">
    <citation type="submission" date="2015-09" db="EMBL/GenBank/DDBJ databases">
        <title>Identification and resolution of microdiversity through metagenomic sequencing of parallel consortia.</title>
        <authorList>
            <person name="Nelson W.C."/>
            <person name="Romine M.F."/>
            <person name="Lindemann S.R."/>
        </authorList>
    </citation>
    <scope>NUCLEOTIDE SEQUENCE [LARGE SCALE GENOMIC DNA]</scope>
    <source>
        <strain evidence="6">HL-49</strain>
    </source>
</reference>
<feature type="short sequence motif" description="DGA/G" evidence="4">
    <location>
        <begin position="196"/>
        <end position="198"/>
    </location>
</feature>
<dbReference type="STRING" id="1305737.GCA_000526355_00223"/>
<dbReference type="Pfam" id="PF01734">
    <property type="entry name" value="Patatin"/>
    <property type="match status" value="1"/>
</dbReference>
<organism evidence="6 7">
    <name type="scientific">Algoriphagus marincola HL-49</name>
    <dbReference type="NCBI Taxonomy" id="1305737"/>
    <lineage>
        <taxon>Bacteria</taxon>
        <taxon>Pseudomonadati</taxon>
        <taxon>Bacteroidota</taxon>
        <taxon>Cytophagia</taxon>
        <taxon>Cytophagales</taxon>
        <taxon>Cyclobacteriaceae</taxon>
        <taxon>Algoriphagus</taxon>
    </lineage>
</organism>
<dbReference type="Gene3D" id="3.40.1090.10">
    <property type="entry name" value="Cytosolic phospholipase A2 catalytic domain"/>
    <property type="match status" value="2"/>
</dbReference>
<dbReference type="AlphaFoldDB" id="A0A0P7XRG8"/>
<dbReference type="eggNOG" id="COG4775">
    <property type="taxonomic scope" value="Bacteria"/>
</dbReference>
<keyword evidence="2 4" id="KW-0442">Lipid degradation</keyword>
<keyword evidence="3 4" id="KW-0443">Lipid metabolism</keyword>
<dbReference type="Pfam" id="PF07244">
    <property type="entry name" value="POTRA"/>
    <property type="match status" value="1"/>
</dbReference>
<evidence type="ECO:0000256" key="4">
    <source>
        <dbReference type="PROSITE-ProRule" id="PRU01161"/>
    </source>
</evidence>
<comment type="caution">
    <text evidence="6">The sequence shown here is derived from an EMBL/GenBank/DDBJ whole genome shotgun (WGS) entry which is preliminary data.</text>
</comment>
<evidence type="ECO:0000313" key="6">
    <source>
        <dbReference type="EMBL" id="KPQ19745.1"/>
    </source>
</evidence>
<feature type="short sequence motif" description="GXSXG" evidence="4">
    <location>
        <begin position="50"/>
        <end position="54"/>
    </location>
</feature>
<dbReference type="PATRIC" id="fig|1305737.6.peg.1018"/>
<dbReference type="CDD" id="cd07205">
    <property type="entry name" value="Pat_PNPLA6_PNPLA7_NTE1_like"/>
    <property type="match status" value="1"/>
</dbReference>
<dbReference type="PANTHER" id="PTHR14226">
    <property type="entry name" value="NEUROPATHY TARGET ESTERASE/SWISS CHEESE D.MELANOGASTER"/>
    <property type="match status" value="1"/>
</dbReference>
<feature type="active site" description="Proton acceptor" evidence="4">
    <location>
        <position position="196"/>
    </location>
</feature>
<dbReference type="eggNOG" id="COG1752">
    <property type="taxonomic scope" value="Bacteria"/>
</dbReference>
<dbReference type="InterPro" id="IPR010827">
    <property type="entry name" value="BamA/TamA_POTRA"/>
</dbReference>
<dbReference type="InterPro" id="IPR016035">
    <property type="entry name" value="Acyl_Trfase/lysoPLipase"/>
</dbReference>
<protein>
    <submittedName>
        <fullName evidence="6">NTE family protein</fullName>
    </submittedName>
</protein>
<feature type="short sequence motif" description="GXGXXG" evidence="4">
    <location>
        <begin position="23"/>
        <end position="28"/>
    </location>
</feature>
<dbReference type="InterPro" id="IPR050301">
    <property type="entry name" value="NTE"/>
</dbReference>
<dbReference type="EMBL" id="LJXT01000006">
    <property type="protein sequence ID" value="KPQ19745.1"/>
    <property type="molecule type" value="Genomic_DNA"/>
</dbReference>
<gene>
    <name evidence="6" type="ORF">HLUCCX10_01810</name>
</gene>
<keyword evidence="1 4" id="KW-0378">Hydrolase</keyword>